<protein>
    <recommendedName>
        <fullName evidence="3">Mutator family transposase</fullName>
    </recommendedName>
</protein>
<evidence type="ECO:0008006" key="3">
    <source>
        <dbReference type="Google" id="ProtNLM"/>
    </source>
</evidence>
<reference evidence="2" key="1">
    <citation type="journal article" date="2015" name="Nature">
        <title>Complex archaea that bridge the gap between prokaryotes and eukaryotes.</title>
        <authorList>
            <person name="Spang A."/>
            <person name="Saw J.H."/>
            <person name="Jorgensen S.L."/>
            <person name="Zaremba-Niedzwiedzka K."/>
            <person name="Martijn J."/>
            <person name="Lind A.E."/>
            <person name="van Eijk R."/>
            <person name="Schleper C."/>
            <person name="Guy L."/>
            <person name="Ettema T.J."/>
        </authorList>
    </citation>
    <scope>NUCLEOTIDE SEQUENCE</scope>
</reference>
<organism evidence="2">
    <name type="scientific">marine sediment metagenome</name>
    <dbReference type="NCBI Taxonomy" id="412755"/>
    <lineage>
        <taxon>unclassified sequences</taxon>
        <taxon>metagenomes</taxon>
        <taxon>ecological metagenomes</taxon>
    </lineage>
</organism>
<sequence>IQTGLGPVEVARPRVNDKRLDADGNRMRFTSKILPPYLRRTKAIDELIPWLYLKGISTGDFPEALQALLGRKPGASARRTSVGRSGSGKTNGRTGRAAT</sequence>
<feature type="region of interest" description="Disordered" evidence="1">
    <location>
        <begin position="70"/>
        <end position="99"/>
    </location>
</feature>
<feature type="compositionally biased region" description="Polar residues" evidence="1">
    <location>
        <begin position="78"/>
        <end position="93"/>
    </location>
</feature>
<dbReference type="EMBL" id="LAZR01066063">
    <property type="protein sequence ID" value="KKK54300.1"/>
    <property type="molecule type" value="Genomic_DNA"/>
</dbReference>
<comment type="caution">
    <text evidence="2">The sequence shown here is derived from an EMBL/GenBank/DDBJ whole genome shotgun (WGS) entry which is preliminary data.</text>
</comment>
<evidence type="ECO:0000313" key="2">
    <source>
        <dbReference type="EMBL" id="KKK54300.1"/>
    </source>
</evidence>
<feature type="non-terminal residue" evidence="2">
    <location>
        <position position="1"/>
    </location>
</feature>
<name>A0A0F8X0F7_9ZZZZ</name>
<proteinExistence type="predicted"/>
<evidence type="ECO:0000256" key="1">
    <source>
        <dbReference type="SAM" id="MobiDB-lite"/>
    </source>
</evidence>
<gene>
    <name evidence="2" type="ORF">LCGC14_3086120</name>
</gene>
<dbReference type="AlphaFoldDB" id="A0A0F8X0F7"/>
<accession>A0A0F8X0F7</accession>